<sequence length="215" mass="24574">MNFSLRIALDTQHIDWQASPKFGVWRKPLAREFKEQGHATSLVKFEAGAQFSEHDHPKGEEILVLDGTFSDHTGDYHQGQYFRNPKGFRHAPFSEAGCLIFVKLHQFQKTDQKRVCIDTNTANWQKLKNEIKILHLHQHLNEQVTLFHYASTEVLANLTNDGGAEIYVIKGELSDADGRYQTGSWLRIPHLSPYSFTVQANSTVWLKVGHLFKSG</sequence>
<feature type="domain" description="ChrR-like cupin" evidence="1">
    <location>
        <begin position="113"/>
        <end position="206"/>
    </location>
</feature>
<reference evidence="2 3" key="1">
    <citation type="submission" date="2024-06" db="EMBL/GenBank/DDBJ databases">
        <authorList>
            <person name="Chen R.Y."/>
        </authorList>
    </citation>
    <scope>NUCLEOTIDE SEQUENCE [LARGE SCALE GENOMIC DNA]</scope>
    <source>
        <strain evidence="2 3">D2</strain>
    </source>
</reference>
<evidence type="ECO:0000313" key="2">
    <source>
        <dbReference type="EMBL" id="MER2491089.1"/>
    </source>
</evidence>
<gene>
    <name evidence="2" type="ORF">ABS311_04255</name>
</gene>
<comment type="caution">
    <text evidence="2">The sequence shown here is derived from an EMBL/GenBank/DDBJ whole genome shotgun (WGS) entry which is preliminary data.</text>
</comment>
<name>A0ABV1RDT2_9ALTE</name>
<dbReference type="Gene3D" id="2.60.120.10">
    <property type="entry name" value="Jelly Rolls"/>
    <property type="match status" value="1"/>
</dbReference>
<protein>
    <submittedName>
        <fullName evidence="2">Cupin domain-containing protein</fullName>
    </submittedName>
</protein>
<proteinExistence type="predicted"/>
<organism evidence="2 3">
    <name type="scientific">Catenovulum sediminis</name>
    <dbReference type="NCBI Taxonomy" id="1740262"/>
    <lineage>
        <taxon>Bacteria</taxon>
        <taxon>Pseudomonadati</taxon>
        <taxon>Pseudomonadota</taxon>
        <taxon>Gammaproteobacteria</taxon>
        <taxon>Alteromonadales</taxon>
        <taxon>Alteromonadaceae</taxon>
        <taxon>Catenovulum</taxon>
    </lineage>
</organism>
<dbReference type="Pfam" id="PF12973">
    <property type="entry name" value="Cupin_7"/>
    <property type="match status" value="2"/>
</dbReference>
<dbReference type="CDD" id="cd20303">
    <property type="entry name" value="cupin_ChrR_1"/>
    <property type="match status" value="1"/>
</dbReference>
<dbReference type="InterPro" id="IPR025979">
    <property type="entry name" value="ChrR-like_cupin_dom"/>
</dbReference>
<dbReference type="EMBL" id="JBELOE010000080">
    <property type="protein sequence ID" value="MER2491089.1"/>
    <property type="molecule type" value="Genomic_DNA"/>
</dbReference>
<dbReference type="RefSeq" id="WP_350400810.1">
    <property type="nucleotide sequence ID" value="NZ_JBELOE010000080.1"/>
</dbReference>
<dbReference type="SUPFAM" id="SSF51182">
    <property type="entry name" value="RmlC-like cupins"/>
    <property type="match status" value="2"/>
</dbReference>
<evidence type="ECO:0000259" key="1">
    <source>
        <dbReference type="Pfam" id="PF12973"/>
    </source>
</evidence>
<accession>A0ABV1RDT2</accession>
<feature type="domain" description="ChrR-like cupin" evidence="1">
    <location>
        <begin position="6"/>
        <end position="107"/>
    </location>
</feature>
<dbReference type="Proteomes" id="UP001467690">
    <property type="component" value="Unassembled WGS sequence"/>
</dbReference>
<keyword evidence="3" id="KW-1185">Reference proteome</keyword>
<dbReference type="InterPro" id="IPR011051">
    <property type="entry name" value="RmlC_Cupin_sf"/>
</dbReference>
<evidence type="ECO:0000313" key="3">
    <source>
        <dbReference type="Proteomes" id="UP001467690"/>
    </source>
</evidence>
<dbReference type="InterPro" id="IPR014710">
    <property type="entry name" value="RmlC-like_jellyroll"/>
</dbReference>